<dbReference type="InterPro" id="IPR005351">
    <property type="entry name" value="ASTER"/>
</dbReference>
<dbReference type="OrthoDB" id="284718at2759"/>
<evidence type="ECO:0000256" key="3">
    <source>
        <dbReference type="ARBA" id="ARBA00022989"/>
    </source>
</evidence>
<name>A0A448YJD4_BRENA</name>
<dbReference type="Pfam" id="PF03669">
    <property type="entry name" value="ASTER"/>
    <property type="match status" value="1"/>
</dbReference>
<dbReference type="EMBL" id="CAACVR010000009">
    <property type="protein sequence ID" value="VEU21020.1"/>
    <property type="molecule type" value="Genomic_DNA"/>
</dbReference>
<keyword evidence="6" id="KW-1185">Reference proteome</keyword>
<keyword evidence="2" id="KW-0812">Transmembrane</keyword>
<comment type="subcellular location">
    <subcellularLocation>
        <location evidence="1">Membrane</location>
    </subcellularLocation>
</comment>
<gene>
    <name evidence="5" type="ORF">BRENAR_LOCUS1755</name>
</gene>
<evidence type="ECO:0000313" key="6">
    <source>
        <dbReference type="Proteomes" id="UP000290900"/>
    </source>
</evidence>
<sequence>MGKEVIRAELVRPYVHTPLAPKNQAGDFAATNLPMVAMVMRNKAIALSALFIAVQSYMNEPFIKDPSDQSQPAVMKIVFAFVALLSSYIDLLFPKFFGKIPKVGGTVKDAADTVSAAISTATTATK</sequence>
<reference evidence="5 6" key="1">
    <citation type="submission" date="2018-12" db="EMBL/GenBank/DDBJ databases">
        <authorList>
            <person name="Tiukova I."/>
            <person name="Dainat J."/>
        </authorList>
    </citation>
    <scope>NUCLEOTIDE SEQUENCE [LARGE SCALE GENOMIC DNA]</scope>
</reference>
<dbReference type="FunCoup" id="A0A448YJD4">
    <property type="interactions" value="20"/>
</dbReference>
<proteinExistence type="predicted"/>
<organism evidence="5 6">
    <name type="scientific">Brettanomyces naardenensis</name>
    <name type="common">Yeast</name>
    <dbReference type="NCBI Taxonomy" id="13370"/>
    <lineage>
        <taxon>Eukaryota</taxon>
        <taxon>Fungi</taxon>
        <taxon>Dikarya</taxon>
        <taxon>Ascomycota</taxon>
        <taxon>Saccharomycotina</taxon>
        <taxon>Pichiomycetes</taxon>
        <taxon>Pichiales</taxon>
        <taxon>Pichiaceae</taxon>
        <taxon>Brettanomyces</taxon>
    </lineage>
</organism>
<dbReference type="GO" id="GO:0005789">
    <property type="term" value="C:endoplasmic reticulum membrane"/>
    <property type="evidence" value="ECO:0007669"/>
    <property type="project" value="InterPro"/>
</dbReference>
<protein>
    <submittedName>
        <fullName evidence="5">DEKNAAC101953</fullName>
    </submittedName>
</protein>
<evidence type="ECO:0000313" key="5">
    <source>
        <dbReference type="EMBL" id="VEU21020.1"/>
    </source>
</evidence>
<keyword evidence="3" id="KW-1133">Transmembrane helix</keyword>
<evidence type="ECO:0000256" key="4">
    <source>
        <dbReference type="ARBA" id="ARBA00023136"/>
    </source>
</evidence>
<dbReference type="PANTHER" id="PTHR28038:SF1">
    <property type="entry name" value="ADL329WP"/>
    <property type="match status" value="1"/>
</dbReference>
<keyword evidence="4" id="KW-0472">Membrane</keyword>
<accession>A0A448YJD4</accession>
<evidence type="ECO:0000256" key="2">
    <source>
        <dbReference type="ARBA" id="ARBA00022692"/>
    </source>
</evidence>
<dbReference type="PANTHER" id="PTHR28038">
    <property type="entry name" value="ADL329WP"/>
    <property type="match status" value="1"/>
</dbReference>
<dbReference type="Proteomes" id="UP000290900">
    <property type="component" value="Unassembled WGS sequence"/>
</dbReference>
<dbReference type="GO" id="GO:0045048">
    <property type="term" value="P:protein insertion into ER membrane"/>
    <property type="evidence" value="ECO:0007669"/>
    <property type="project" value="InterPro"/>
</dbReference>
<evidence type="ECO:0000256" key="1">
    <source>
        <dbReference type="ARBA" id="ARBA00004370"/>
    </source>
</evidence>
<dbReference type="InParanoid" id="A0A448YJD4"/>
<dbReference type="AlphaFoldDB" id="A0A448YJD4"/>
<dbReference type="GO" id="GO:0044183">
    <property type="term" value="F:protein folding chaperone"/>
    <property type="evidence" value="ECO:0007669"/>
    <property type="project" value="InterPro"/>
</dbReference>
<dbReference type="STRING" id="13370.A0A448YJD4"/>